<comment type="caution">
    <text evidence="1">The sequence shown here is derived from an EMBL/GenBank/DDBJ whole genome shotgun (WGS) entry which is preliminary data.</text>
</comment>
<name>A0A937CSG7_9BURK</name>
<protein>
    <submittedName>
        <fullName evidence="1">Uncharacterized protein</fullName>
    </submittedName>
</protein>
<dbReference type="Proteomes" id="UP000599109">
    <property type="component" value="Unassembled WGS sequence"/>
</dbReference>
<gene>
    <name evidence="1" type="ORF">JJ685_05325</name>
</gene>
<evidence type="ECO:0000313" key="2">
    <source>
        <dbReference type="Proteomes" id="UP000599109"/>
    </source>
</evidence>
<accession>A0A937CSG7</accession>
<sequence length="64" mass="7389">MTPEHKRTIWNHVREMATSDPAYALTAAAWYAQNEPWLFKDLRRHLQEWIAANQPADSPSGKPS</sequence>
<evidence type="ECO:0000313" key="1">
    <source>
        <dbReference type="EMBL" id="MBL0390559.1"/>
    </source>
</evidence>
<dbReference type="EMBL" id="JAEQNE010000001">
    <property type="protein sequence ID" value="MBL0390559.1"/>
    <property type="molecule type" value="Genomic_DNA"/>
</dbReference>
<dbReference type="RefSeq" id="WP_201673153.1">
    <property type="nucleotide sequence ID" value="NZ_JAEQNE010000001.1"/>
</dbReference>
<keyword evidence="2" id="KW-1185">Reference proteome</keyword>
<dbReference type="AlphaFoldDB" id="A0A937CSG7"/>
<proteinExistence type="predicted"/>
<organism evidence="1 2">
    <name type="scientific">Ramlibacter monticola</name>
    <dbReference type="NCBI Taxonomy" id="1926872"/>
    <lineage>
        <taxon>Bacteria</taxon>
        <taxon>Pseudomonadati</taxon>
        <taxon>Pseudomonadota</taxon>
        <taxon>Betaproteobacteria</taxon>
        <taxon>Burkholderiales</taxon>
        <taxon>Comamonadaceae</taxon>
        <taxon>Ramlibacter</taxon>
    </lineage>
</organism>
<reference evidence="1 2" key="1">
    <citation type="journal article" date="2017" name="Int. J. Syst. Evol. Microbiol.">
        <title>Ramlibacter monticola sp. nov., isolated from forest soil.</title>
        <authorList>
            <person name="Chaudhary D.K."/>
            <person name="Kim J."/>
        </authorList>
    </citation>
    <scope>NUCLEOTIDE SEQUENCE [LARGE SCALE GENOMIC DNA]</scope>
    <source>
        <strain evidence="1 2">KACC 19175</strain>
    </source>
</reference>